<accession>A0A9P0DRA3</accession>
<evidence type="ECO:0008006" key="9">
    <source>
        <dbReference type="Google" id="ProtNLM"/>
    </source>
</evidence>
<keyword evidence="5" id="KW-0175">Coiled coil</keyword>
<keyword evidence="2" id="KW-0539">Nucleus</keyword>
<evidence type="ECO:0000256" key="1">
    <source>
        <dbReference type="ARBA" id="ARBA00004123"/>
    </source>
</evidence>
<comment type="similarity">
    <text evidence="3">Belongs to the CBF-beta family.</text>
</comment>
<dbReference type="SUPFAM" id="SSF50723">
    <property type="entry name" value="Core binding factor beta, CBF"/>
    <property type="match status" value="1"/>
</dbReference>
<dbReference type="Pfam" id="PF02312">
    <property type="entry name" value="CBF_beta"/>
    <property type="match status" value="1"/>
</dbReference>
<dbReference type="GO" id="GO:0016513">
    <property type="term" value="C:core-binding factor complex"/>
    <property type="evidence" value="ECO:0007669"/>
    <property type="project" value="TreeGrafter"/>
</dbReference>
<evidence type="ECO:0000256" key="5">
    <source>
        <dbReference type="SAM" id="Coils"/>
    </source>
</evidence>
<dbReference type="InterPro" id="IPR036552">
    <property type="entry name" value="CBF_bsu_sf"/>
</dbReference>
<dbReference type="OrthoDB" id="10026505at2759"/>
<dbReference type="AlphaFoldDB" id="A0A9P0DRA3"/>
<protein>
    <recommendedName>
        <fullName evidence="9">Protein big brother</fullName>
    </recommendedName>
</protein>
<dbReference type="PANTHER" id="PTHR10276:SF3">
    <property type="entry name" value="CORE-BINDING FACTOR SUBUNIT BETA"/>
    <property type="match status" value="1"/>
</dbReference>
<evidence type="ECO:0000256" key="2">
    <source>
        <dbReference type="ARBA" id="ARBA00023242"/>
    </source>
</evidence>
<evidence type="ECO:0000256" key="3">
    <source>
        <dbReference type="ARBA" id="ARBA00025734"/>
    </source>
</evidence>
<dbReference type="FunFam" id="2.40.250.10:FF:000001">
    <property type="entry name" value="Core-binding factor subunit beta"/>
    <property type="match status" value="1"/>
</dbReference>
<dbReference type="GO" id="GO:0035206">
    <property type="term" value="P:regulation of hemocyte proliferation"/>
    <property type="evidence" value="ECO:0007669"/>
    <property type="project" value="UniProtKB-ARBA"/>
</dbReference>
<dbReference type="GO" id="GO:0003713">
    <property type="term" value="F:transcription coactivator activity"/>
    <property type="evidence" value="ECO:0007669"/>
    <property type="project" value="InterPro"/>
</dbReference>
<feature type="region of interest" description="Disordered" evidence="6">
    <location>
        <begin position="278"/>
        <end position="301"/>
    </location>
</feature>
<dbReference type="InterPro" id="IPR003417">
    <property type="entry name" value="CBF_beta"/>
</dbReference>
<comment type="function">
    <text evidence="4">Regulates the DNA-binding properties of Runt.</text>
</comment>
<evidence type="ECO:0000256" key="4">
    <source>
        <dbReference type="ARBA" id="ARBA00057581"/>
    </source>
</evidence>
<dbReference type="GO" id="GO:0043565">
    <property type="term" value="F:sequence-specific DNA binding"/>
    <property type="evidence" value="ECO:0007669"/>
    <property type="project" value="TreeGrafter"/>
</dbReference>
<feature type="non-terminal residue" evidence="7">
    <location>
        <position position="1"/>
    </location>
</feature>
<sequence length="301" mass="35160">RPLAGPSTSSTYRALLSVPLKNQSDFQHSTQQSNWIRQSVFSKRTIAEGRSLVNSPLEIHIRIRVDKIDRYKMHSMNDPASVLSGMMSFDSISLYEQPKPRFIFKMPRVVPDQKAKFESDELFRRLSRESEVRYTGYRDRPQEERSIRFQNACREGHTEISFAATGTNLQLVFTPPTTGYMPDKECDFEKEPGKVHIKANFIMNGVCVRWRGWIDVERLDGVGCLEYNEERAAQEDALLREQIERYNQRLREFEDKQRGYRQDRADQDLELRMSNNIHGHHAHHGVSSRCHGPPRSDRRMT</sequence>
<proteinExistence type="inferred from homology"/>
<evidence type="ECO:0000313" key="8">
    <source>
        <dbReference type="Proteomes" id="UP001153712"/>
    </source>
</evidence>
<keyword evidence="8" id="KW-1185">Reference proteome</keyword>
<name>A0A9P0DRA3_PHYSR</name>
<evidence type="ECO:0000313" key="7">
    <source>
        <dbReference type="EMBL" id="CAH1181812.1"/>
    </source>
</evidence>
<dbReference type="GO" id="GO:0006357">
    <property type="term" value="P:regulation of transcription by RNA polymerase II"/>
    <property type="evidence" value="ECO:0007669"/>
    <property type="project" value="TreeGrafter"/>
</dbReference>
<feature type="coiled-coil region" evidence="5">
    <location>
        <begin position="229"/>
        <end position="263"/>
    </location>
</feature>
<dbReference type="Gene3D" id="2.40.250.10">
    <property type="entry name" value="Core binding factor, beta subunit"/>
    <property type="match status" value="1"/>
</dbReference>
<comment type="subcellular location">
    <subcellularLocation>
        <location evidence="1">Nucleus</location>
    </subcellularLocation>
</comment>
<dbReference type="Proteomes" id="UP001153712">
    <property type="component" value="Chromosome 3"/>
</dbReference>
<reference evidence="7" key="1">
    <citation type="submission" date="2022-01" db="EMBL/GenBank/DDBJ databases">
        <authorList>
            <person name="King R."/>
        </authorList>
    </citation>
    <scope>NUCLEOTIDE SEQUENCE</scope>
</reference>
<evidence type="ECO:0000256" key="6">
    <source>
        <dbReference type="SAM" id="MobiDB-lite"/>
    </source>
</evidence>
<gene>
    <name evidence="7" type="ORF">PHYEVI_LOCUS6720</name>
</gene>
<organism evidence="7 8">
    <name type="scientific">Phyllotreta striolata</name>
    <name type="common">Striped flea beetle</name>
    <name type="synonym">Crioceris striolata</name>
    <dbReference type="NCBI Taxonomy" id="444603"/>
    <lineage>
        <taxon>Eukaryota</taxon>
        <taxon>Metazoa</taxon>
        <taxon>Ecdysozoa</taxon>
        <taxon>Arthropoda</taxon>
        <taxon>Hexapoda</taxon>
        <taxon>Insecta</taxon>
        <taxon>Pterygota</taxon>
        <taxon>Neoptera</taxon>
        <taxon>Endopterygota</taxon>
        <taxon>Coleoptera</taxon>
        <taxon>Polyphaga</taxon>
        <taxon>Cucujiformia</taxon>
        <taxon>Chrysomeloidea</taxon>
        <taxon>Chrysomelidae</taxon>
        <taxon>Galerucinae</taxon>
        <taxon>Alticini</taxon>
        <taxon>Phyllotreta</taxon>
    </lineage>
</organism>
<dbReference type="PANTHER" id="PTHR10276">
    <property type="entry name" value="CORE-BINDING FACTOR, BETA SUBUNIT"/>
    <property type="match status" value="1"/>
</dbReference>
<dbReference type="EMBL" id="OU900096">
    <property type="protein sequence ID" value="CAH1181812.1"/>
    <property type="molecule type" value="Genomic_DNA"/>
</dbReference>